<dbReference type="Proteomes" id="UP000199226">
    <property type="component" value="Unassembled WGS sequence"/>
</dbReference>
<dbReference type="STRING" id="990371.SAMN05421813_1187"/>
<accession>A0A1G9UVF6</accession>
<name>A0A1G9UVF6_9SPHI</name>
<dbReference type="OrthoDB" id="9794725at2"/>
<sequence length="89" mass="9564">MNYKNRLILTLIPVLSYQISNAQQIIPLYPGKIPNSKVSANEEQKTANALVDTVSRKVSVPTLTIFVPLKSQNNGSAVIICPGGGSAIR</sequence>
<organism evidence="1 2">
    <name type="scientific">Daejeonella rubra</name>
    <dbReference type="NCBI Taxonomy" id="990371"/>
    <lineage>
        <taxon>Bacteria</taxon>
        <taxon>Pseudomonadati</taxon>
        <taxon>Bacteroidota</taxon>
        <taxon>Sphingobacteriia</taxon>
        <taxon>Sphingobacteriales</taxon>
        <taxon>Sphingobacteriaceae</taxon>
        <taxon>Daejeonella</taxon>
    </lineage>
</organism>
<protein>
    <recommendedName>
        <fullName evidence="3">Alpha/beta hydrolase</fullName>
    </recommendedName>
</protein>
<reference evidence="2" key="1">
    <citation type="submission" date="2016-10" db="EMBL/GenBank/DDBJ databases">
        <authorList>
            <person name="Varghese N."/>
            <person name="Submissions S."/>
        </authorList>
    </citation>
    <scope>NUCLEOTIDE SEQUENCE [LARGE SCALE GENOMIC DNA]</scope>
    <source>
        <strain evidence="2">DSM 24536</strain>
    </source>
</reference>
<evidence type="ECO:0000313" key="2">
    <source>
        <dbReference type="Proteomes" id="UP000199226"/>
    </source>
</evidence>
<keyword evidence="2" id="KW-1185">Reference proteome</keyword>
<dbReference type="RefSeq" id="WP_090705329.1">
    <property type="nucleotide sequence ID" value="NZ_FNHH01000018.1"/>
</dbReference>
<evidence type="ECO:0000313" key="1">
    <source>
        <dbReference type="EMBL" id="SDM63893.1"/>
    </source>
</evidence>
<evidence type="ECO:0008006" key="3">
    <source>
        <dbReference type="Google" id="ProtNLM"/>
    </source>
</evidence>
<dbReference type="EMBL" id="FNHH01000018">
    <property type="protein sequence ID" value="SDM63893.1"/>
    <property type="molecule type" value="Genomic_DNA"/>
</dbReference>
<proteinExistence type="predicted"/>
<dbReference type="AlphaFoldDB" id="A0A1G9UVF6"/>
<gene>
    <name evidence="1" type="ORF">SAMN05421813_1187</name>
</gene>